<dbReference type="OrthoDB" id="1708823at2759"/>
<dbReference type="EMBL" id="LR899581">
    <property type="protein sequence ID" value="CAD7240810.1"/>
    <property type="molecule type" value="Genomic_DNA"/>
</dbReference>
<evidence type="ECO:0000313" key="3">
    <source>
        <dbReference type="Proteomes" id="UP000677054"/>
    </source>
</evidence>
<evidence type="ECO:0000256" key="1">
    <source>
        <dbReference type="SAM" id="MobiDB-lite"/>
    </source>
</evidence>
<accession>A0A7R8WZ98</accession>
<keyword evidence="3" id="KW-1185">Reference proteome</keyword>
<dbReference type="AlphaFoldDB" id="A0A7R8WZ98"/>
<feature type="region of interest" description="Disordered" evidence="1">
    <location>
        <begin position="1"/>
        <end position="60"/>
    </location>
</feature>
<name>A0A7R8WZ98_9CRUS</name>
<dbReference type="Gene3D" id="3.40.50.720">
    <property type="entry name" value="NAD(P)-binding Rossmann-like Domain"/>
    <property type="match status" value="1"/>
</dbReference>
<dbReference type="InterPro" id="IPR035985">
    <property type="entry name" value="Ubiquitin-activating_enz"/>
</dbReference>
<dbReference type="EMBL" id="CAJPEV010000064">
    <property type="protein sequence ID" value="CAG0879918.1"/>
    <property type="molecule type" value="Genomic_DNA"/>
</dbReference>
<feature type="compositionally biased region" description="Acidic residues" evidence="1">
    <location>
        <begin position="38"/>
        <end position="57"/>
    </location>
</feature>
<dbReference type="Proteomes" id="UP000677054">
    <property type="component" value="Unassembled WGS sequence"/>
</dbReference>
<proteinExistence type="predicted"/>
<dbReference type="SUPFAM" id="SSF69572">
    <property type="entry name" value="Activating enzymes of the ubiquitin-like proteins"/>
    <property type="match status" value="1"/>
</dbReference>
<organism evidence="2">
    <name type="scientific">Darwinula stevensoni</name>
    <dbReference type="NCBI Taxonomy" id="69355"/>
    <lineage>
        <taxon>Eukaryota</taxon>
        <taxon>Metazoa</taxon>
        <taxon>Ecdysozoa</taxon>
        <taxon>Arthropoda</taxon>
        <taxon>Crustacea</taxon>
        <taxon>Oligostraca</taxon>
        <taxon>Ostracoda</taxon>
        <taxon>Podocopa</taxon>
        <taxon>Podocopida</taxon>
        <taxon>Darwinulocopina</taxon>
        <taxon>Darwinuloidea</taxon>
        <taxon>Darwinulidae</taxon>
        <taxon>Darwinula</taxon>
    </lineage>
</organism>
<sequence>MSKEEHEELNVSFDRLLIESGEEEEAGEHDDSARCLVEVDDSSEEDEEEDDDDDDSDSCYREQAKRDCEVVYRHVQSTLKRLGRNGDSIPETHVKTFCRNAPFLQLIRGSSLSSEYSKRGPLLRNIDLGEQKVKSHYSGLQSPELYSSELESGDSELSLYILLRASERFLNEFGRYPGALDGLLEADIAQFKKAKHKQGATKVMHIIFVDNKGILLCWPVPSSITVTGA</sequence>
<dbReference type="GO" id="GO:0008641">
    <property type="term" value="F:ubiquitin-like modifier activating enzyme activity"/>
    <property type="evidence" value="ECO:0007669"/>
    <property type="project" value="InterPro"/>
</dbReference>
<evidence type="ECO:0000313" key="2">
    <source>
        <dbReference type="EMBL" id="CAD7240810.1"/>
    </source>
</evidence>
<protein>
    <submittedName>
        <fullName evidence="2">Uncharacterized protein</fullName>
    </submittedName>
</protein>
<gene>
    <name evidence="2" type="ORF">DSTB1V02_LOCUS816</name>
</gene>
<reference evidence="2" key="1">
    <citation type="submission" date="2020-11" db="EMBL/GenBank/DDBJ databases">
        <authorList>
            <person name="Tran Van P."/>
        </authorList>
    </citation>
    <scope>NUCLEOTIDE SEQUENCE</scope>
</reference>